<organism evidence="3 4">
    <name type="scientific">Mucor velutinosus</name>
    <dbReference type="NCBI Taxonomy" id="708070"/>
    <lineage>
        <taxon>Eukaryota</taxon>
        <taxon>Fungi</taxon>
        <taxon>Fungi incertae sedis</taxon>
        <taxon>Mucoromycota</taxon>
        <taxon>Mucoromycotina</taxon>
        <taxon>Mucoromycetes</taxon>
        <taxon>Mucorales</taxon>
        <taxon>Mucorineae</taxon>
        <taxon>Mucoraceae</taxon>
        <taxon>Mucor</taxon>
    </lineage>
</organism>
<dbReference type="AlphaFoldDB" id="A0AAN7DKK5"/>
<dbReference type="Proteomes" id="UP001304243">
    <property type="component" value="Unassembled WGS sequence"/>
</dbReference>
<accession>A0AAN7DKK5</accession>
<dbReference type="GeneID" id="89945363"/>
<protein>
    <submittedName>
        <fullName evidence="3">RNA-splicing factor</fullName>
    </submittedName>
</protein>
<reference evidence="3 4" key="1">
    <citation type="submission" date="2022-11" db="EMBL/GenBank/DDBJ databases">
        <title>Mucor velutinosus strain NIH1002 WGS.</title>
        <authorList>
            <person name="Subramanian P."/>
            <person name="Mullikin J.C."/>
            <person name="Segre J.A."/>
            <person name="Zelazny A.M."/>
        </authorList>
    </citation>
    <scope>NUCLEOTIDE SEQUENCE [LARGE SCALE GENOMIC DNA]</scope>
    <source>
        <strain evidence="3 4">NIH1002</strain>
    </source>
</reference>
<feature type="signal peptide" evidence="1">
    <location>
        <begin position="1"/>
        <end position="21"/>
    </location>
</feature>
<name>A0AAN7DKK5_9FUNG</name>
<gene>
    <name evidence="3" type="primary">CWC25</name>
    <name evidence="3" type="ORF">ATC70_001661</name>
</gene>
<evidence type="ECO:0000259" key="2">
    <source>
        <dbReference type="Pfam" id="PF20597"/>
    </source>
</evidence>
<feature type="domain" description="Choice-of-anchor A" evidence="2">
    <location>
        <begin position="65"/>
        <end position="115"/>
    </location>
</feature>
<keyword evidence="1" id="KW-0732">Signal</keyword>
<sequence length="131" mass="13899">MKFITITVAGLILLESALVYCQDSAGLMRLAANAGIFADTGNAISTNSSVDQNCLSDLPEVVMAWLQHFNAIVLETFVVSSGHSISGPLYVQGQFIGQFYSVNGQSTVDCSPENEDIISNTGLVIDFTTGT</sequence>
<dbReference type="EMBL" id="JASEJX010000013">
    <property type="protein sequence ID" value="KAK4518309.1"/>
    <property type="molecule type" value="Genomic_DNA"/>
</dbReference>
<proteinExistence type="predicted"/>
<comment type="caution">
    <text evidence="3">The sequence shown here is derived from an EMBL/GenBank/DDBJ whole genome shotgun (WGS) entry which is preliminary data.</text>
</comment>
<evidence type="ECO:0000256" key="1">
    <source>
        <dbReference type="SAM" id="SignalP"/>
    </source>
</evidence>
<dbReference type="RefSeq" id="XP_064684975.1">
    <property type="nucleotide sequence ID" value="XM_064821055.1"/>
</dbReference>
<evidence type="ECO:0000313" key="3">
    <source>
        <dbReference type="EMBL" id="KAK4518309.1"/>
    </source>
</evidence>
<dbReference type="InterPro" id="IPR026588">
    <property type="entry name" value="Choice_anch_A"/>
</dbReference>
<dbReference type="Pfam" id="PF20597">
    <property type="entry name" value="pAdhesive_15"/>
    <property type="match status" value="1"/>
</dbReference>
<feature type="chain" id="PRO_5043017845" evidence="1">
    <location>
        <begin position="22"/>
        <end position="131"/>
    </location>
</feature>
<evidence type="ECO:0000313" key="4">
    <source>
        <dbReference type="Proteomes" id="UP001304243"/>
    </source>
</evidence>
<keyword evidence="4" id="KW-1185">Reference proteome</keyword>